<dbReference type="InterPro" id="IPR017853">
    <property type="entry name" value="GH"/>
</dbReference>
<dbReference type="PANTHER" id="PTHR11177:SF405">
    <property type="entry name" value="CHITINASE"/>
    <property type="match status" value="1"/>
</dbReference>
<dbReference type="AlphaFoldDB" id="A0A643C805"/>
<reference evidence="2 3" key="1">
    <citation type="journal article" date="2019" name="PLoS ONE">
        <title>Genomic analyses reveal an absence of contemporary introgressive admixture between fin whales and blue whales, despite known hybrids.</title>
        <authorList>
            <person name="Westbury M.V."/>
            <person name="Petersen B."/>
            <person name="Lorenzen E.D."/>
        </authorList>
    </citation>
    <scope>NUCLEOTIDE SEQUENCE [LARGE SCALE GENOMIC DNA]</scope>
    <source>
        <strain evidence="2">FinWhale-01</strain>
    </source>
</reference>
<dbReference type="Pfam" id="PF00704">
    <property type="entry name" value="Glyco_hydro_18"/>
    <property type="match status" value="1"/>
</dbReference>
<proteinExistence type="predicted"/>
<name>A0A643C805_BALPH</name>
<dbReference type="Proteomes" id="UP000437017">
    <property type="component" value="Unassembled WGS sequence"/>
</dbReference>
<dbReference type="InterPro" id="IPR050314">
    <property type="entry name" value="Glycosyl_Hydrlase_18"/>
</dbReference>
<accession>A0A643C805</accession>
<dbReference type="SUPFAM" id="SSF51445">
    <property type="entry name" value="(Trans)glycosidases"/>
    <property type="match status" value="1"/>
</dbReference>
<feature type="non-terminal residue" evidence="2">
    <location>
        <position position="227"/>
    </location>
</feature>
<dbReference type="InterPro" id="IPR029070">
    <property type="entry name" value="Chitinase_insertion_sf"/>
</dbReference>
<dbReference type="PANTHER" id="PTHR11177">
    <property type="entry name" value="CHITINASE"/>
    <property type="match status" value="1"/>
</dbReference>
<comment type="caution">
    <text evidence="2">The sequence shown here is derived from an EMBL/GenBank/DDBJ whole genome shotgun (WGS) entry which is preliminary data.</text>
</comment>
<dbReference type="EMBL" id="SGJD01002217">
    <property type="protein sequence ID" value="KAB0396254.1"/>
    <property type="molecule type" value="Genomic_DNA"/>
</dbReference>
<feature type="domain" description="GH18" evidence="1">
    <location>
        <begin position="112"/>
        <end position="217"/>
    </location>
</feature>
<dbReference type="Gene3D" id="3.10.50.10">
    <property type="match status" value="1"/>
</dbReference>
<dbReference type="InterPro" id="IPR001223">
    <property type="entry name" value="Glyco_hydro18_cat"/>
</dbReference>
<keyword evidence="3" id="KW-1185">Reference proteome</keyword>
<dbReference type="GO" id="GO:0005576">
    <property type="term" value="C:extracellular region"/>
    <property type="evidence" value="ECO:0007669"/>
    <property type="project" value="TreeGrafter"/>
</dbReference>
<sequence length="227" mass="25298">MVSSPENHWTSIASVTKFLCQNEFDELDFGSTLALVGALLRTSISSLSWCRKCVKLLNRRPRVAGIPNIQSGYEIPPPVPVSDNTPYTSSVYHLCKRHSSLVCLLFRDHWKMTVRNVFKSFTPLDYIHVMTHDLQVPGRATLDRTAVSTNTQLTLTAMPTSKDNGSPAEKLIVGFPAYELTIILSNPCDHEIHAATNGPGSSGSYTRQSGFWAYYEVFSWKLERGGN</sequence>
<gene>
    <name evidence="2" type="ORF">E2I00_019726</name>
</gene>
<dbReference type="OrthoDB" id="76388at2759"/>
<evidence type="ECO:0000313" key="2">
    <source>
        <dbReference type="EMBL" id="KAB0396254.1"/>
    </source>
</evidence>
<evidence type="ECO:0000259" key="1">
    <source>
        <dbReference type="Pfam" id="PF00704"/>
    </source>
</evidence>
<protein>
    <recommendedName>
        <fullName evidence="1">GH18 domain-containing protein</fullName>
    </recommendedName>
</protein>
<evidence type="ECO:0000313" key="3">
    <source>
        <dbReference type="Proteomes" id="UP000437017"/>
    </source>
</evidence>
<dbReference type="SUPFAM" id="SSF54556">
    <property type="entry name" value="Chitinase insertion domain"/>
    <property type="match status" value="1"/>
</dbReference>
<dbReference type="Gene3D" id="3.20.20.80">
    <property type="entry name" value="Glycosidases"/>
    <property type="match status" value="1"/>
</dbReference>
<organism evidence="2 3">
    <name type="scientific">Balaenoptera physalus</name>
    <name type="common">Fin whale</name>
    <name type="synonym">Balaena physalus</name>
    <dbReference type="NCBI Taxonomy" id="9770"/>
    <lineage>
        <taxon>Eukaryota</taxon>
        <taxon>Metazoa</taxon>
        <taxon>Chordata</taxon>
        <taxon>Craniata</taxon>
        <taxon>Vertebrata</taxon>
        <taxon>Euteleostomi</taxon>
        <taxon>Mammalia</taxon>
        <taxon>Eutheria</taxon>
        <taxon>Laurasiatheria</taxon>
        <taxon>Artiodactyla</taxon>
        <taxon>Whippomorpha</taxon>
        <taxon>Cetacea</taxon>
        <taxon>Mysticeti</taxon>
        <taxon>Balaenopteridae</taxon>
        <taxon>Balaenoptera</taxon>
    </lineage>
</organism>
<dbReference type="GO" id="GO:0005975">
    <property type="term" value="P:carbohydrate metabolic process"/>
    <property type="evidence" value="ECO:0007669"/>
    <property type="project" value="InterPro"/>
</dbReference>